<dbReference type="EMBL" id="JAOVZO020000020">
    <property type="protein sequence ID" value="MDC8015516.1"/>
    <property type="molecule type" value="Genomic_DNA"/>
</dbReference>
<evidence type="ECO:0000256" key="2">
    <source>
        <dbReference type="ARBA" id="ARBA00023125"/>
    </source>
</evidence>
<keyword evidence="2" id="KW-0238">DNA-binding</keyword>
<dbReference type="PANTHER" id="PTHR24567">
    <property type="entry name" value="CRP FAMILY TRANSCRIPTIONAL REGULATORY PROTEIN"/>
    <property type="match status" value="1"/>
</dbReference>
<evidence type="ECO:0000256" key="1">
    <source>
        <dbReference type="ARBA" id="ARBA00023015"/>
    </source>
</evidence>
<dbReference type="RefSeq" id="WP_263540706.1">
    <property type="nucleotide sequence ID" value="NZ_JAOVZO020000020.1"/>
</dbReference>
<keyword evidence="6" id="KW-1185">Reference proteome</keyword>
<reference evidence="5" key="1">
    <citation type="submission" date="2023-02" db="EMBL/GenBank/DDBJ databases">
        <title>Tahibacter soli sp. nov. isolated from soil.</title>
        <authorList>
            <person name="Baek J.H."/>
            <person name="Lee J.K."/>
            <person name="Choi D.G."/>
            <person name="Jeon C.O."/>
        </authorList>
    </citation>
    <scope>NUCLEOTIDE SEQUENCE</scope>
    <source>
        <strain evidence="5">BL</strain>
    </source>
</reference>
<accession>A0A9X3YNB5</accession>
<sequence>MLACCDEVELSSEHVLHTAGDPLRHVYFPIDALISLVTPLEHSFGLEVALVGDEGMVGVSSLLGVSESPLRHLVQASGRALRIDALSLQRELDRGPAVRRRLNRYLYVKMHQMAQAAACARFHRVEERLARWLLTTHDRAHSDDFCATHVFLAHMLGARRVGITKAATSLQRRSVIHYSRGHIWILDRSALEAGSCGCYVAAKTLYERALG</sequence>
<dbReference type="AlphaFoldDB" id="A0A9X3YNB5"/>
<dbReference type="InterPro" id="IPR012318">
    <property type="entry name" value="HTH_CRP"/>
</dbReference>
<comment type="caution">
    <text evidence="5">The sequence shown here is derived from an EMBL/GenBank/DDBJ whole genome shotgun (WGS) entry which is preliminary data.</text>
</comment>
<dbReference type="Gene3D" id="2.60.120.10">
    <property type="entry name" value="Jelly Rolls"/>
    <property type="match status" value="1"/>
</dbReference>
<dbReference type="Pfam" id="PF13545">
    <property type="entry name" value="HTH_Crp_2"/>
    <property type="match status" value="1"/>
</dbReference>
<evidence type="ECO:0000259" key="4">
    <source>
        <dbReference type="Pfam" id="PF13545"/>
    </source>
</evidence>
<dbReference type="SUPFAM" id="SSF51206">
    <property type="entry name" value="cAMP-binding domain-like"/>
    <property type="match status" value="1"/>
</dbReference>
<evidence type="ECO:0000313" key="6">
    <source>
        <dbReference type="Proteomes" id="UP001139971"/>
    </source>
</evidence>
<dbReference type="Proteomes" id="UP001139971">
    <property type="component" value="Unassembled WGS sequence"/>
</dbReference>
<dbReference type="InterPro" id="IPR050397">
    <property type="entry name" value="Env_Response_Regulators"/>
</dbReference>
<dbReference type="PANTHER" id="PTHR24567:SF74">
    <property type="entry name" value="HTH-TYPE TRANSCRIPTIONAL REGULATOR ARCR"/>
    <property type="match status" value="1"/>
</dbReference>
<dbReference type="InterPro" id="IPR014710">
    <property type="entry name" value="RmlC-like_jellyroll"/>
</dbReference>
<proteinExistence type="predicted"/>
<gene>
    <name evidence="5" type="ORF">OD750_023570</name>
</gene>
<name>A0A9X3YNB5_9GAMM</name>
<keyword evidence="1" id="KW-0805">Transcription regulation</keyword>
<dbReference type="GO" id="GO:0003677">
    <property type="term" value="F:DNA binding"/>
    <property type="evidence" value="ECO:0007669"/>
    <property type="project" value="UniProtKB-KW"/>
</dbReference>
<organism evidence="5 6">
    <name type="scientific">Tahibacter soli</name>
    <dbReference type="NCBI Taxonomy" id="2983605"/>
    <lineage>
        <taxon>Bacteria</taxon>
        <taxon>Pseudomonadati</taxon>
        <taxon>Pseudomonadota</taxon>
        <taxon>Gammaproteobacteria</taxon>
        <taxon>Lysobacterales</taxon>
        <taxon>Rhodanobacteraceae</taxon>
        <taxon>Tahibacter</taxon>
    </lineage>
</organism>
<keyword evidence="3" id="KW-0804">Transcription</keyword>
<dbReference type="GO" id="GO:0003700">
    <property type="term" value="F:DNA-binding transcription factor activity"/>
    <property type="evidence" value="ECO:0007669"/>
    <property type="project" value="TreeGrafter"/>
</dbReference>
<dbReference type="InterPro" id="IPR018490">
    <property type="entry name" value="cNMP-bd_dom_sf"/>
</dbReference>
<evidence type="ECO:0000256" key="3">
    <source>
        <dbReference type="ARBA" id="ARBA00023163"/>
    </source>
</evidence>
<evidence type="ECO:0000313" key="5">
    <source>
        <dbReference type="EMBL" id="MDC8015516.1"/>
    </source>
</evidence>
<feature type="domain" description="HTH crp-type" evidence="4">
    <location>
        <begin position="127"/>
        <end position="193"/>
    </location>
</feature>
<dbReference type="InterPro" id="IPR036390">
    <property type="entry name" value="WH_DNA-bd_sf"/>
</dbReference>
<dbReference type="GO" id="GO:0005829">
    <property type="term" value="C:cytosol"/>
    <property type="evidence" value="ECO:0007669"/>
    <property type="project" value="TreeGrafter"/>
</dbReference>
<dbReference type="SUPFAM" id="SSF46785">
    <property type="entry name" value="Winged helix' DNA-binding domain"/>
    <property type="match status" value="1"/>
</dbReference>
<protein>
    <submittedName>
        <fullName evidence="5">Crp/Fnr family transcriptional regulator</fullName>
    </submittedName>
</protein>